<evidence type="ECO:0000256" key="1">
    <source>
        <dbReference type="ARBA" id="ARBA00001971"/>
    </source>
</evidence>
<dbReference type="AlphaFoldDB" id="A0A182MV04"/>
<dbReference type="EnsemblMetazoa" id="ACUA026897-RA">
    <property type="protein sequence ID" value="ACUA026897-PA"/>
    <property type="gene ID" value="ACUA026897"/>
</dbReference>
<evidence type="ECO:0000256" key="13">
    <source>
        <dbReference type="ARBA" id="ARBA00023136"/>
    </source>
</evidence>
<evidence type="ECO:0000313" key="15">
    <source>
        <dbReference type="Proteomes" id="UP000075883"/>
    </source>
</evidence>
<evidence type="ECO:0000256" key="5">
    <source>
        <dbReference type="ARBA" id="ARBA00010617"/>
    </source>
</evidence>
<dbReference type="GO" id="GO:0004497">
    <property type="term" value="F:monooxygenase activity"/>
    <property type="evidence" value="ECO:0007669"/>
    <property type="project" value="UniProtKB-KW"/>
</dbReference>
<organism evidence="14 15">
    <name type="scientific">Anopheles culicifacies</name>
    <dbReference type="NCBI Taxonomy" id="139723"/>
    <lineage>
        <taxon>Eukaryota</taxon>
        <taxon>Metazoa</taxon>
        <taxon>Ecdysozoa</taxon>
        <taxon>Arthropoda</taxon>
        <taxon>Hexapoda</taxon>
        <taxon>Insecta</taxon>
        <taxon>Pterygota</taxon>
        <taxon>Neoptera</taxon>
        <taxon>Endopterygota</taxon>
        <taxon>Diptera</taxon>
        <taxon>Nematocera</taxon>
        <taxon>Culicoidea</taxon>
        <taxon>Culicidae</taxon>
        <taxon>Anophelinae</taxon>
        <taxon>Anopheles</taxon>
        <taxon>culicifacies species complex</taxon>
    </lineage>
</organism>
<keyword evidence="9" id="KW-0492">Microsome</keyword>
<reference evidence="15" key="1">
    <citation type="submission" date="2013-09" db="EMBL/GenBank/DDBJ databases">
        <title>The Genome Sequence of Anopheles culicifacies species A.</title>
        <authorList>
            <consortium name="The Broad Institute Genomics Platform"/>
            <person name="Neafsey D.E."/>
            <person name="Besansky N."/>
            <person name="Howell P."/>
            <person name="Walton C."/>
            <person name="Young S.K."/>
            <person name="Zeng Q."/>
            <person name="Gargeya S."/>
            <person name="Fitzgerald M."/>
            <person name="Haas B."/>
            <person name="Abouelleil A."/>
            <person name="Allen A.W."/>
            <person name="Alvarado L."/>
            <person name="Arachchi H.M."/>
            <person name="Berlin A.M."/>
            <person name="Chapman S.B."/>
            <person name="Gainer-Dewar J."/>
            <person name="Goldberg J."/>
            <person name="Griggs A."/>
            <person name="Gujja S."/>
            <person name="Hansen M."/>
            <person name="Howarth C."/>
            <person name="Imamovic A."/>
            <person name="Ireland A."/>
            <person name="Larimer J."/>
            <person name="McCowan C."/>
            <person name="Murphy C."/>
            <person name="Pearson M."/>
            <person name="Poon T.W."/>
            <person name="Priest M."/>
            <person name="Roberts A."/>
            <person name="Saif S."/>
            <person name="Shea T."/>
            <person name="Sisk P."/>
            <person name="Sykes S."/>
            <person name="Wortman J."/>
            <person name="Nusbaum C."/>
            <person name="Birren B."/>
        </authorList>
    </citation>
    <scope>NUCLEOTIDE SEQUENCE [LARGE SCALE GENOMIC DNA]</scope>
    <source>
        <strain evidence="15">A-37</strain>
    </source>
</reference>
<dbReference type="InterPro" id="IPR050476">
    <property type="entry name" value="Insect_CytP450_Detox"/>
</dbReference>
<keyword evidence="7" id="KW-0479">Metal-binding</keyword>
<evidence type="ECO:0000256" key="8">
    <source>
        <dbReference type="ARBA" id="ARBA00022824"/>
    </source>
</evidence>
<keyword evidence="10" id="KW-0560">Oxidoreductase</keyword>
<dbReference type="STRING" id="139723.A0A182MV04"/>
<dbReference type="FunFam" id="1.10.630.10:FF:000042">
    <property type="entry name" value="Cytochrome P450"/>
    <property type="match status" value="1"/>
</dbReference>
<evidence type="ECO:0000256" key="6">
    <source>
        <dbReference type="ARBA" id="ARBA00022617"/>
    </source>
</evidence>
<evidence type="ECO:0000256" key="9">
    <source>
        <dbReference type="ARBA" id="ARBA00022848"/>
    </source>
</evidence>
<keyword evidence="12" id="KW-0503">Monooxygenase</keyword>
<sequence length="774" mass="89837">MILDNMRVREEKGIVRNDMINILMQVKRGVLSHQRDEPDVKDAGFATVQESAVGKKAITREWSDKELLLPVFPERLYEEIVEVDEKLNGKPLTYEAVQGMRYMDMVVSESLRLWPPAPMVDRYCNRDYTFDDGEGLRFKIEKGRSIMVPVAGIHCDPKYFPDPMRFDPERFSEENRHNINPGAYLPFGVGPRNCIGSRFALMEVKSVVYYLLKNFTFERCDKTQVPLKLKHSMAALASEKGIWIRFRPRKVTLYMYLTSNNKFFERFPIPCLPVEPLFGSYRRILLKRISLNEFIRSSYALFPDAKMYGMFELLTPMFVIRDPELVKRITVKDFDHFINHRQLISTDSSNFDNSPVLFTKALFNLNGQRWRNVRTTLSPTFTGSKMRQMFSLIVECSENMVQALKTPVGQECEMKDLFIRFTNDVIASCAFGVRINSFQDKQNVFFSNGKDLTNFSRVHIFLKIMGFQLFPKLMSWLEIDIFDRKHVEFFTELFRHSFREREQHGIVRPDMIHLLIQASKGKLRHHEPQDSEEVESFATAKESNDEKVIPENAVPLTETEMVAQCLIFFLAGFDIIATSMSFLMYEVTIAPDIQQRLYEEIRQVAESLEGKSITYDALQGMRYLDMVVSESLRKWPPNPASDRQCNQDYKVVGEGDAPDIIIPKGATVSIPIVGLHHDPHFYPDPERFDPERFNEENKQKIPLGAYLPFGIGPRNCIASRFALMEVKAIVYHLLLYYEFQCCDRTQVPIQLAKGLNPLKAEKGIFLKLMPRQRE</sequence>
<dbReference type="VEuPathDB" id="VectorBase:ACUA026897"/>
<dbReference type="GO" id="GO:0005789">
    <property type="term" value="C:endoplasmic reticulum membrane"/>
    <property type="evidence" value="ECO:0007669"/>
    <property type="project" value="UniProtKB-SubCell"/>
</dbReference>
<dbReference type="PRINTS" id="PR00465">
    <property type="entry name" value="EP450IV"/>
</dbReference>
<reference evidence="14" key="2">
    <citation type="submission" date="2020-05" db="UniProtKB">
        <authorList>
            <consortium name="EnsemblMetazoa"/>
        </authorList>
    </citation>
    <scope>IDENTIFICATION</scope>
    <source>
        <strain evidence="14">A-37</strain>
    </source>
</reference>
<keyword evidence="11" id="KW-0408">Iron</keyword>
<keyword evidence="6" id="KW-0349">Heme</keyword>
<comment type="function">
    <text evidence="2">May be involved in the metabolism of insect hormones and in the breakdown of synthetic insecticides.</text>
</comment>
<dbReference type="PRINTS" id="PR00385">
    <property type="entry name" value="P450"/>
</dbReference>
<comment type="subcellular location">
    <subcellularLocation>
        <location evidence="4">Endoplasmic reticulum membrane</location>
        <topology evidence="4">Peripheral membrane protein</topology>
    </subcellularLocation>
    <subcellularLocation>
        <location evidence="3">Microsome membrane</location>
        <topology evidence="3">Peripheral membrane protein</topology>
    </subcellularLocation>
</comment>
<dbReference type="GO" id="GO:0005506">
    <property type="term" value="F:iron ion binding"/>
    <property type="evidence" value="ECO:0007669"/>
    <property type="project" value="InterPro"/>
</dbReference>
<dbReference type="InterPro" id="IPR036396">
    <property type="entry name" value="Cyt_P450_sf"/>
</dbReference>
<protein>
    <submittedName>
        <fullName evidence="14">Uncharacterized protein</fullName>
    </submittedName>
</protein>
<evidence type="ECO:0000256" key="4">
    <source>
        <dbReference type="ARBA" id="ARBA00004406"/>
    </source>
</evidence>
<dbReference type="InterPro" id="IPR017972">
    <property type="entry name" value="Cyt_P450_CS"/>
</dbReference>
<dbReference type="Gene3D" id="1.10.630.10">
    <property type="entry name" value="Cytochrome P450"/>
    <property type="match status" value="2"/>
</dbReference>
<dbReference type="PANTHER" id="PTHR24292">
    <property type="entry name" value="CYTOCHROME P450"/>
    <property type="match status" value="1"/>
</dbReference>
<evidence type="ECO:0000256" key="3">
    <source>
        <dbReference type="ARBA" id="ARBA00004174"/>
    </source>
</evidence>
<comment type="similarity">
    <text evidence="5">Belongs to the cytochrome P450 family.</text>
</comment>
<evidence type="ECO:0000256" key="2">
    <source>
        <dbReference type="ARBA" id="ARBA00003690"/>
    </source>
</evidence>
<proteinExistence type="inferred from homology"/>
<dbReference type="InterPro" id="IPR002403">
    <property type="entry name" value="Cyt_P450_E_grp-IV"/>
</dbReference>
<dbReference type="CDD" id="cd11056">
    <property type="entry name" value="CYP6-like"/>
    <property type="match status" value="1"/>
</dbReference>
<comment type="cofactor">
    <cofactor evidence="1">
        <name>heme</name>
        <dbReference type="ChEBI" id="CHEBI:30413"/>
    </cofactor>
</comment>
<dbReference type="PANTHER" id="PTHR24292:SF54">
    <property type="entry name" value="CYP9F3-RELATED"/>
    <property type="match status" value="1"/>
</dbReference>
<evidence type="ECO:0000256" key="12">
    <source>
        <dbReference type="ARBA" id="ARBA00023033"/>
    </source>
</evidence>
<dbReference type="GO" id="GO:0020037">
    <property type="term" value="F:heme binding"/>
    <property type="evidence" value="ECO:0007669"/>
    <property type="project" value="InterPro"/>
</dbReference>
<evidence type="ECO:0000256" key="7">
    <source>
        <dbReference type="ARBA" id="ARBA00022723"/>
    </source>
</evidence>
<dbReference type="Pfam" id="PF00067">
    <property type="entry name" value="p450"/>
    <property type="match status" value="2"/>
</dbReference>
<keyword evidence="15" id="KW-1185">Reference proteome</keyword>
<evidence type="ECO:0000256" key="11">
    <source>
        <dbReference type="ARBA" id="ARBA00023004"/>
    </source>
</evidence>
<evidence type="ECO:0000256" key="10">
    <source>
        <dbReference type="ARBA" id="ARBA00023002"/>
    </source>
</evidence>
<dbReference type="SUPFAM" id="SSF48264">
    <property type="entry name" value="Cytochrome P450"/>
    <property type="match status" value="2"/>
</dbReference>
<dbReference type="GO" id="GO:0016705">
    <property type="term" value="F:oxidoreductase activity, acting on paired donors, with incorporation or reduction of molecular oxygen"/>
    <property type="evidence" value="ECO:0007669"/>
    <property type="project" value="InterPro"/>
</dbReference>
<dbReference type="PROSITE" id="PS00086">
    <property type="entry name" value="CYTOCHROME_P450"/>
    <property type="match status" value="2"/>
</dbReference>
<dbReference type="EMBL" id="AXCM01004672">
    <property type="status" value="NOT_ANNOTATED_CDS"/>
    <property type="molecule type" value="Genomic_DNA"/>
</dbReference>
<dbReference type="InterPro" id="IPR001128">
    <property type="entry name" value="Cyt_P450"/>
</dbReference>
<evidence type="ECO:0000313" key="14">
    <source>
        <dbReference type="EnsemblMetazoa" id="ACUA026897-PA"/>
    </source>
</evidence>
<keyword evidence="8" id="KW-0256">Endoplasmic reticulum</keyword>
<dbReference type="Proteomes" id="UP000075883">
    <property type="component" value="Unassembled WGS sequence"/>
</dbReference>
<keyword evidence="13" id="KW-0472">Membrane</keyword>
<name>A0A182MV04_9DIPT</name>
<accession>A0A182MV04</accession>